<evidence type="ECO:0000256" key="1">
    <source>
        <dbReference type="ARBA" id="ARBA00004496"/>
    </source>
</evidence>
<feature type="binding site" evidence="11">
    <location>
        <position position="140"/>
    </location>
    <ligand>
        <name>Zn(2+)</name>
        <dbReference type="ChEBI" id="CHEBI:29105"/>
    </ligand>
</feature>
<dbReference type="PANTHER" id="PTHR33202:SF18">
    <property type="entry name" value="TRANSCRIPTIONAL REGULATOR FURA"/>
    <property type="match status" value="1"/>
</dbReference>
<dbReference type="Proteomes" id="UP000004508">
    <property type="component" value="Unassembled WGS sequence"/>
</dbReference>
<evidence type="ECO:0000256" key="8">
    <source>
        <dbReference type="ARBA" id="ARBA00023015"/>
    </source>
</evidence>
<feature type="binding site" evidence="11">
    <location>
        <position position="101"/>
    </location>
    <ligand>
        <name>Zn(2+)</name>
        <dbReference type="ChEBI" id="CHEBI:29105"/>
    </ligand>
</feature>
<evidence type="ECO:0000313" key="13">
    <source>
        <dbReference type="EMBL" id="EFH83496.1"/>
    </source>
</evidence>
<dbReference type="AlphaFoldDB" id="D6TSU5"/>
<reference evidence="13 14" key="1">
    <citation type="journal article" date="2011" name="Stand. Genomic Sci.">
        <title>Non-contiguous finished genome sequence and contextual data of the filamentous soil bacterium Ktedonobacter racemifer type strain (SOSP1-21).</title>
        <authorList>
            <person name="Chang Y.J."/>
            <person name="Land M."/>
            <person name="Hauser L."/>
            <person name="Chertkov O."/>
            <person name="Del Rio T.G."/>
            <person name="Nolan M."/>
            <person name="Copeland A."/>
            <person name="Tice H."/>
            <person name="Cheng J.F."/>
            <person name="Lucas S."/>
            <person name="Han C."/>
            <person name="Goodwin L."/>
            <person name="Pitluck S."/>
            <person name="Ivanova N."/>
            <person name="Ovchinikova G."/>
            <person name="Pati A."/>
            <person name="Chen A."/>
            <person name="Palaniappan K."/>
            <person name="Mavromatis K."/>
            <person name="Liolios K."/>
            <person name="Brettin T."/>
            <person name="Fiebig A."/>
            <person name="Rohde M."/>
            <person name="Abt B."/>
            <person name="Goker M."/>
            <person name="Detter J.C."/>
            <person name="Woyke T."/>
            <person name="Bristow J."/>
            <person name="Eisen J.A."/>
            <person name="Markowitz V."/>
            <person name="Hugenholtz P."/>
            <person name="Kyrpides N.C."/>
            <person name="Klenk H.P."/>
            <person name="Lapidus A."/>
        </authorList>
    </citation>
    <scope>NUCLEOTIDE SEQUENCE [LARGE SCALE GENOMIC DNA]</scope>
    <source>
        <strain evidence="14">DSM 44963</strain>
    </source>
</reference>
<dbReference type="InterPro" id="IPR002481">
    <property type="entry name" value="FUR"/>
</dbReference>
<dbReference type="GO" id="GO:0005737">
    <property type="term" value="C:cytoplasm"/>
    <property type="evidence" value="ECO:0007669"/>
    <property type="project" value="UniProtKB-SubCell"/>
</dbReference>
<protein>
    <submittedName>
        <fullName evidence="13">Ferric uptake regulator, Fur family</fullName>
    </submittedName>
</protein>
<dbReference type="Pfam" id="PF01475">
    <property type="entry name" value="FUR"/>
    <property type="match status" value="1"/>
</dbReference>
<evidence type="ECO:0000256" key="5">
    <source>
        <dbReference type="ARBA" id="ARBA00022723"/>
    </source>
</evidence>
<feature type="binding site" evidence="11">
    <location>
        <position position="137"/>
    </location>
    <ligand>
        <name>Zn(2+)</name>
        <dbReference type="ChEBI" id="CHEBI:29105"/>
    </ligand>
</feature>
<dbReference type="InterPro" id="IPR036388">
    <property type="entry name" value="WH-like_DNA-bd_sf"/>
</dbReference>
<keyword evidence="7 12" id="KW-0408">Iron</keyword>
<dbReference type="GO" id="GO:1900376">
    <property type="term" value="P:regulation of secondary metabolite biosynthetic process"/>
    <property type="evidence" value="ECO:0007669"/>
    <property type="project" value="TreeGrafter"/>
</dbReference>
<dbReference type="SUPFAM" id="SSF46785">
    <property type="entry name" value="Winged helix' DNA-binding domain"/>
    <property type="match status" value="1"/>
</dbReference>
<keyword evidence="6 11" id="KW-0862">Zinc</keyword>
<organism evidence="13 14">
    <name type="scientific">Ktedonobacter racemifer DSM 44963</name>
    <dbReference type="NCBI Taxonomy" id="485913"/>
    <lineage>
        <taxon>Bacteria</taxon>
        <taxon>Bacillati</taxon>
        <taxon>Chloroflexota</taxon>
        <taxon>Ktedonobacteria</taxon>
        <taxon>Ktedonobacterales</taxon>
        <taxon>Ktedonobacteraceae</taxon>
        <taxon>Ktedonobacter</taxon>
    </lineage>
</organism>
<dbReference type="GO" id="GO:0003700">
    <property type="term" value="F:DNA-binding transcription factor activity"/>
    <property type="evidence" value="ECO:0007669"/>
    <property type="project" value="InterPro"/>
</dbReference>
<dbReference type="CDD" id="cd07153">
    <property type="entry name" value="Fur_like"/>
    <property type="match status" value="1"/>
</dbReference>
<comment type="cofactor">
    <cofactor evidence="11">
        <name>Zn(2+)</name>
        <dbReference type="ChEBI" id="CHEBI:29105"/>
    </cofactor>
    <text evidence="11">Binds 1 zinc ion per subunit.</text>
</comment>
<evidence type="ECO:0000256" key="11">
    <source>
        <dbReference type="PIRSR" id="PIRSR602481-1"/>
    </source>
</evidence>
<dbReference type="OrthoDB" id="8659436at2"/>
<dbReference type="InterPro" id="IPR036390">
    <property type="entry name" value="WH_DNA-bd_sf"/>
</dbReference>
<accession>D6TSU5</accession>
<evidence type="ECO:0000256" key="4">
    <source>
        <dbReference type="ARBA" id="ARBA00022491"/>
    </source>
</evidence>
<feature type="binding site" evidence="11">
    <location>
        <position position="98"/>
    </location>
    <ligand>
        <name>Zn(2+)</name>
        <dbReference type="ChEBI" id="CHEBI:29105"/>
    </ligand>
</feature>
<gene>
    <name evidence="13" type="ORF">Krac_4464</name>
</gene>
<keyword evidence="5 11" id="KW-0479">Metal-binding</keyword>
<evidence type="ECO:0000256" key="3">
    <source>
        <dbReference type="ARBA" id="ARBA00022490"/>
    </source>
</evidence>
<sequence length="155" mass="17386">MNALREEEKSPGQRLQEAHLKMTRPRLLVLSLLHELKEHYSADEIVNELRARQTPLPRASIYNALDALVSRGLVLRADAGPGRVLYEKGGTWHHHFVCMSCGAVIDVPCLKGEKPCLLPERVPGRVEEAQIIFRGYCQTCLSKAEENSQGEKSTQ</sequence>
<dbReference type="PANTHER" id="PTHR33202">
    <property type="entry name" value="ZINC UPTAKE REGULATION PROTEIN"/>
    <property type="match status" value="1"/>
</dbReference>
<evidence type="ECO:0000256" key="10">
    <source>
        <dbReference type="ARBA" id="ARBA00023163"/>
    </source>
</evidence>
<dbReference type="STRING" id="485913.Krac_4464"/>
<keyword evidence="4" id="KW-0678">Repressor</keyword>
<dbReference type="Gene3D" id="1.10.10.10">
    <property type="entry name" value="Winged helix-like DNA-binding domain superfamily/Winged helix DNA-binding domain"/>
    <property type="match status" value="1"/>
</dbReference>
<proteinExistence type="inferred from homology"/>
<evidence type="ECO:0000256" key="6">
    <source>
        <dbReference type="ARBA" id="ARBA00022833"/>
    </source>
</evidence>
<keyword evidence="8" id="KW-0805">Transcription regulation</keyword>
<evidence type="ECO:0000313" key="14">
    <source>
        <dbReference type="Proteomes" id="UP000004508"/>
    </source>
</evidence>
<dbReference type="Gene3D" id="3.30.1490.190">
    <property type="match status" value="1"/>
</dbReference>
<comment type="similarity">
    <text evidence="2">Belongs to the Fur family.</text>
</comment>
<dbReference type="InterPro" id="IPR043135">
    <property type="entry name" value="Fur_C"/>
</dbReference>
<comment type="caution">
    <text evidence="13">The sequence shown here is derived from an EMBL/GenBank/DDBJ whole genome shotgun (WGS) entry which is preliminary data.</text>
</comment>
<dbReference type="GO" id="GO:0008270">
    <property type="term" value="F:zinc ion binding"/>
    <property type="evidence" value="ECO:0007669"/>
    <property type="project" value="TreeGrafter"/>
</dbReference>
<evidence type="ECO:0000256" key="9">
    <source>
        <dbReference type="ARBA" id="ARBA00023125"/>
    </source>
</evidence>
<dbReference type="RefSeq" id="WP_007914241.1">
    <property type="nucleotide sequence ID" value="NZ_ADVG01000003.1"/>
</dbReference>
<evidence type="ECO:0000256" key="12">
    <source>
        <dbReference type="PIRSR" id="PIRSR602481-2"/>
    </source>
</evidence>
<name>D6TSU5_KTERA</name>
<evidence type="ECO:0000256" key="2">
    <source>
        <dbReference type="ARBA" id="ARBA00007957"/>
    </source>
</evidence>
<keyword evidence="10" id="KW-0804">Transcription</keyword>
<dbReference type="eggNOG" id="COG0735">
    <property type="taxonomic scope" value="Bacteria"/>
</dbReference>
<comment type="cofactor">
    <cofactor evidence="12">
        <name>Mn(2+)</name>
        <dbReference type="ChEBI" id="CHEBI:29035"/>
    </cofactor>
    <cofactor evidence="12">
        <name>Fe(2+)</name>
        <dbReference type="ChEBI" id="CHEBI:29033"/>
    </cofactor>
    <text evidence="12">Binds 1 Mn(2+) or Fe(2+) ion per subunit.</text>
</comment>
<dbReference type="GO" id="GO:0000976">
    <property type="term" value="F:transcription cis-regulatory region binding"/>
    <property type="evidence" value="ECO:0007669"/>
    <property type="project" value="TreeGrafter"/>
</dbReference>
<dbReference type="GO" id="GO:0045892">
    <property type="term" value="P:negative regulation of DNA-templated transcription"/>
    <property type="evidence" value="ECO:0007669"/>
    <property type="project" value="TreeGrafter"/>
</dbReference>
<keyword evidence="3" id="KW-0963">Cytoplasm</keyword>
<keyword evidence="9" id="KW-0238">DNA-binding</keyword>
<comment type="subcellular location">
    <subcellularLocation>
        <location evidence="1">Cytoplasm</location>
    </subcellularLocation>
</comment>
<dbReference type="InParanoid" id="D6TSU5"/>
<keyword evidence="14" id="KW-1185">Reference proteome</keyword>
<evidence type="ECO:0000256" key="7">
    <source>
        <dbReference type="ARBA" id="ARBA00023004"/>
    </source>
</evidence>
<dbReference type="EMBL" id="ADVG01000003">
    <property type="protein sequence ID" value="EFH83496.1"/>
    <property type="molecule type" value="Genomic_DNA"/>
</dbReference>
<feature type="binding site" evidence="12">
    <location>
        <position position="113"/>
    </location>
    <ligand>
        <name>Fe cation</name>
        <dbReference type="ChEBI" id="CHEBI:24875"/>
    </ligand>
</feature>